<dbReference type="EMBL" id="BLXT01000921">
    <property type="protein sequence ID" value="GFN81337.1"/>
    <property type="molecule type" value="Genomic_DNA"/>
</dbReference>
<keyword evidence="2" id="KW-1185">Reference proteome</keyword>
<protein>
    <submittedName>
        <fullName evidence="1">Uncharacterized protein</fullName>
    </submittedName>
</protein>
<comment type="caution">
    <text evidence="1">The sequence shown here is derived from an EMBL/GenBank/DDBJ whole genome shotgun (WGS) entry which is preliminary data.</text>
</comment>
<dbReference type="Proteomes" id="UP000735302">
    <property type="component" value="Unassembled WGS sequence"/>
</dbReference>
<evidence type="ECO:0000313" key="1">
    <source>
        <dbReference type="EMBL" id="GFN81337.1"/>
    </source>
</evidence>
<organism evidence="1 2">
    <name type="scientific">Plakobranchus ocellatus</name>
    <dbReference type="NCBI Taxonomy" id="259542"/>
    <lineage>
        <taxon>Eukaryota</taxon>
        <taxon>Metazoa</taxon>
        <taxon>Spiralia</taxon>
        <taxon>Lophotrochozoa</taxon>
        <taxon>Mollusca</taxon>
        <taxon>Gastropoda</taxon>
        <taxon>Heterobranchia</taxon>
        <taxon>Euthyneura</taxon>
        <taxon>Panpulmonata</taxon>
        <taxon>Sacoglossa</taxon>
        <taxon>Placobranchoidea</taxon>
        <taxon>Plakobranchidae</taxon>
        <taxon>Plakobranchus</taxon>
    </lineage>
</organism>
<dbReference type="AlphaFoldDB" id="A0AAV3YGR7"/>
<name>A0AAV3YGR7_9GAST</name>
<evidence type="ECO:0000313" key="2">
    <source>
        <dbReference type="Proteomes" id="UP000735302"/>
    </source>
</evidence>
<accession>A0AAV3YGR7</accession>
<gene>
    <name evidence="1" type="ORF">PoB_000784300</name>
</gene>
<reference evidence="1 2" key="1">
    <citation type="journal article" date="2021" name="Elife">
        <title>Chloroplast acquisition without the gene transfer in kleptoplastic sea slugs, Plakobranchus ocellatus.</title>
        <authorList>
            <person name="Maeda T."/>
            <person name="Takahashi S."/>
            <person name="Yoshida T."/>
            <person name="Shimamura S."/>
            <person name="Takaki Y."/>
            <person name="Nagai Y."/>
            <person name="Toyoda A."/>
            <person name="Suzuki Y."/>
            <person name="Arimoto A."/>
            <person name="Ishii H."/>
            <person name="Satoh N."/>
            <person name="Nishiyama T."/>
            <person name="Hasebe M."/>
            <person name="Maruyama T."/>
            <person name="Minagawa J."/>
            <person name="Obokata J."/>
            <person name="Shigenobu S."/>
        </authorList>
    </citation>
    <scope>NUCLEOTIDE SEQUENCE [LARGE SCALE GENOMIC DNA]</scope>
</reference>
<proteinExistence type="predicted"/>
<sequence length="109" mass="12558">MEFVCESRIYQRIQHTSVPTETAIPFLQDEYCFNSLSHSLSPLGLQRFHISGAEPYSELPSQDVTYEVIVDLEKLRVQEHKGQAFVHKWVVKLNILADELTNTHKEKSG</sequence>